<evidence type="ECO:0000256" key="1">
    <source>
        <dbReference type="SAM" id="MobiDB-lite"/>
    </source>
</evidence>
<feature type="region of interest" description="Disordered" evidence="1">
    <location>
        <begin position="1"/>
        <end position="55"/>
    </location>
</feature>
<feature type="compositionally biased region" description="Polar residues" evidence="1">
    <location>
        <begin position="26"/>
        <end position="37"/>
    </location>
</feature>
<organism evidence="2 3">
    <name type="scientific">Parvularcula marina</name>
    <dbReference type="NCBI Taxonomy" id="2292771"/>
    <lineage>
        <taxon>Bacteria</taxon>
        <taxon>Pseudomonadati</taxon>
        <taxon>Pseudomonadota</taxon>
        <taxon>Alphaproteobacteria</taxon>
        <taxon>Parvularculales</taxon>
        <taxon>Parvularculaceae</taxon>
        <taxon>Parvularcula</taxon>
    </lineage>
</organism>
<evidence type="ECO:0000313" key="2">
    <source>
        <dbReference type="EMBL" id="RFB06210.1"/>
    </source>
</evidence>
<gene>
    <name evidence="2" type="ORF">DX908_13610</name>
</gene>
<dbReference type="RefSeq" id="WP_116392844.1">
    <property type="nucleotide sequence ID" value="NZ_QUQO01000001.1"/>
</dbReference>
<comment type="caution">
    <text evidence="2">The sequence shown here is derived from an EMBL/GenBank/DDBJ whole genome shotgun (WGS) entry which is preliminary data.</text>
</comment>
<name>A0A371RL61_9PROT</name>
<feature type="compositionally biased region" description="Gly residues" evidence="1">
    <location>
        <begin position="8"/>
        <end position="25"/>
    </location>
</feature>
<keyword evidence="3" id="KW-1185">Reference proteome</keyword>
<feature type="region of interest" description="Disordered" evidence="1">
    <location>
        <begin position="112"/>
        <end position="131"/>
    </location>
</feature>
<proteinExistence type="predicted"/>
<dbReference type="AlphaFoldDB" id="A0A371RL61"/>
<accession>A0A371RL61</accession>
<feature type="region of interest" description="Disordered" evidence="1">
    <location>
        <begin position="83"/>
        <end position="103"/>
    </location>
</feature>
<evidence type="ECO:0000313" key="3">
    <source>
        <dbReference type="Proteomes" id="UP000264589"/>
    </source>
</evidence>
<dbReference type="EMBL" id="QUQO01000001">
    <property type="protein sequence ID" value="RFB06210.1"/>
    <property type="molecule type" value="Genomic_DNA"/>
</dbReference>
<dbReference type="InParanoid" id="A0A371RL61"/>
<reference evidence="2 3" key="1">
    <citation type="submission" date="2018-08" db="EMBL/GenBank/DDBJ databases">
        <title>Parvularcula sp. SM1705, isolated from surface water of the South Sea China.</title>
        <authorList>
            <person name="Sun L."/>
        </authorList>
    </citation>
    <scope>NUCLEOTIDE SEQUENCE [LARGE SCALE GENOMIC DNA]</scope>
    <source>
        <strain evidence="2 3">SM1705</strain>
    </source>
</reference>
<dbReference type="Proteomes" id="UP000264589">
    <property type="component" value="Unassembled WGS sequence"/>
</dbReference>
<protein>
    <submittedName>
        <fullName evidence="2">Uncharacterized protein</fullName>
    </submittedName>
</protein>
<sequence length="131" mass="14096">MTSSNSTGNGGRSSGEGIPSGGDGTNTGKSLKTNTDRAYTPPETARTGMAPKGMIGTEKSVAKMLPLTAVKIREAQRKVAQEKERDAIKAEQKGRFYGDKTRKSLLQHDFKRAKGRGSLRPVFNKGAGRER</sequence>